<dbReference type="RefSeq" id="WP_378018073.1">
    <property type="nucleotide sequence ID" value="NZ_JBHSKT010000008.1"/>
</dbReference>
<dbReference type="EMBL" id="JBHSKT010000008">
    <property type="protein sequence ID" value="MFC5271714.1"/>
    <property type="molecule type" value="Genomic_DNA"/>
</dbReference>
<organism evidence="1 2">
    <name type="scientific">Adhaeribacter terreus</name>
    <dbReference type="NCBI Taxonomy" id="529703"/>
    <lineage>
        <taxon>Bacteria</taxon>
        <taxon>Pseudomonadati</taxon>
        <taxon>Bacteroidota</taxon>
        <taxon>Cytophagia</taxon>
        <taxon>Cytophagales</taxon>
        <taxon>Hymenobacteraceae</taxon>
        <taxon>Adhaeribacter</taxon>
    </lineage>
</organism>
<comment type="caution">
    <text evidence="1">The sequence shown here is derived from an EMBL/GenBank/DDBJ whole genome shotgun (WGS) entry which is preliminary data.</text>
</comment>
<gene>
    <name evidence="1" type="ORF">ACFPIB_13935</name>
</gene>
<name>A0ABW0EFM7_9BACT</name>
<accession>A0ABW0EFM7</accession>
<dbReference type="PROSITE" id="PS51257">
    <property type="entry name" value="PROKAR_LIPOPROTEIN"/>
    <property type="match status" value="1"/>
</dbReference>
<proteinExistence type="predicted"/>
<keyword evidence="2" id="KW-1185">Reference proteome</keyword>
<evidence type="ECO:0000313" key="2">
    <source>
        <dbReference type="Proteomes" id="UP001596161"/>
    </source>
</evidence>
<evidence type="ECO:0008006" key="3">
    <source>
        <dbReference type="Google" id="ProtNLM"/>
    </source>
</evidence>
<sequence length="154" mass="17464">MNNKFISLILFALISCNANNQSKSKREDVKANTSKIEIESAQWILGNWGIYERSKGGRLAIHCDVCPIISFKNDGKGEIIYPENNKLGKIIYPDVKKEQIKWMVDKNIITLIHTNKGANNTFSNGDYEISLTPKASFTELRLTNRNGAVYILRK</sequence>
<evidence type="ECO:0000313" key="1">
    <source>
        <dbReference type="EMBL" id="MFC5271714.1"/>
    </source>
</evidence>
<reference evidence="2" key="1">
    <citation type="journal article" date="2019" name="Int. J. Syst. Evol. Microbiol.">
        <title>The Global Catalogue of Microorganisms (GCM) 10K type strain sequencing project: providing services to taxonomists for standard genome sequencing and annotation.</title>
        <authorList>
            <consortium name="The Broad Institute Genomics Platform"/>
            <consortium name="The Broad Institute Genome Sequencing Center for Infectious Disease"/>
            <person name="Wu L."/>
            <person name="Ma J."/>
        </authorList>
    </citation>
    <scope>NUCLEOTIDE SEQUENCE [LARGE SCALE GENOMIC DNA]</scope>
    <source>
        <strain evidence="2">KACC 12602</strain>
    </source>
</reference>
<dbReference type="Proteomes" id="UP001596161">
    <property type="component" value="Unassembled WGS sequence"/>
</dbReference>
<protein>
    <recommendedName>
        <fullName evidence="3">Lipocalin-like domain-containing protein</fullName>
    </recommendedName>
</protein>